<accession>A0A7V7QN99</accession>
<organism evidence="1 2">
    <name type="scientific">Candidatus Galacturonatibacter soehngenii</name>
    <dbReference type="NCBI Taxonomy" id="2307010"/>
    <lineage>
        <taxon>Bacteria</taxon>
        <taxon>Bacillati</taxon>
        <taxon>Bacillota</taxon>
        <taxon>Clostridia</taxon>
        <taxon>Lachnospirales</taxon>
        <taxon>Lachnospiraceae</taxon>
        <taxon>Candidatus Galacturonatibacter</taxon>
    </lineage>
</organism>
<dbReference type="OrthoDB" id="9800571at2"/>
<keyword evidence="2" id="KW-1185">Reference proteome</keyword>
<dbReference type="EMBL" id="WAGX01000004">
    <property type="protein sequence ID" value="KAB1440239.1"/>
    <property type="molecule type" value="Genomic_DNA"/>
</dbReference>
<reference evidence="1 2" key="2">
    <citation type="submission" date="2020-02" db="EMBL/GenBank/DDBJ databases">
        <title>Candidatus Galacturonibacter soehngenii shows hetero-acetogenic catabolism of galacturonic acid but lacks a canonical carbon monoxide dehydrogenase/acetyl-CoA synthase complex.</title>
        <authorList>
            <person name="Diender M."/>
            <person name="Stouten G.R."/>
            <person name="Petersen J.F."/>
            <person name="Nielsen P.H."/>
            <person name="Dueholm M.S."/>
            <person name="Pronk J.T."/>
            <person name="Van Loosdrecht M.C.M."/>
        </authorList>
    </citation>
    <scope>NUCLEOTIDE SEQUENCE [LARGE SCALE GENOMIC DNA]</scope>
    <source>
        <strain evidence="1">GalUA</strain>
    </source>
</reference>
<proteinExistence type="predicted"/>
<protein>
    <submittedName>
        <fullName evidence="1">Spore coat associated protein CotJA</fullName>
    </submittedName>
</protein>
<comment type="caution">
    <text evidence="1">The sequence shown here is derived from an EMBL/GenBank/DDBJ whole genome shotgun (WGS) entry which is preliminary data.</text>
</comment>
<gene>
    <name evidence="1" type="ORF">F7O84_07175</name>
</gene>
<dbReference type="Pfam" id="PF11007">
    <property type="entry name" value="CotJA"/>
    <property type="match status" value="1"/>
</dbReference>
<evidence type="ECO:0000313" key="1">
    <source>
        <dbReference type="EMBL" id="KAB1440239.1"/>
    </source>
</evidence>
<dbReference type="Proteomes" id="UP000461768">
    <property type="component" value="Unassembled WGS sequence"/>
</dbReference>
<sequence length="57" mass="6563">MSPTQVMPSHDCLDDFALAMCYVPWQHWNKIYDLDKGLEVGTIFPELNKPFLGSRCC</sequence>
<dbReference type="InterPro" id="IPR020256">
    <property type="entry name" value="Spore_coat_CotJA"/>
</dbReference>
<name>A0A7V7QN99_9FIRM</name>
<reference evidence="1 2" key="1">
    <citation type="submission" date="2019-09" db="EMBL/GenBank/DDBJ databases">
        <authorList>
            <person name="Valk L.C."/>
        </authorList>
    </citation>
    <scope>NUCLEOTIDE SEQUENCE [LARGE SCALE GENOMIC DNA]</scope>
    <source>
        <strain evidence="1">GalUA</strain>
    </source>
</reference>
<dbReference type="AlphaFoldDB" id="A0A7V7QN99"/>
<evidence type="ECO:0000313" key="2">
    <source>
        <dbReference type="Proteomes" id="UP000461768"/>
    </source>
</evidence>